<dbReference type="SMART" id="SM00065">
    <property type="entry name" value="GAF"/>
    <property type="match status" value="1"/>
</dbReference>
<dbReference type="InterPro" id="IPR003018">
    <property type="entry name" value="GAF"/>
</dbReference>
<dbReference type="PROSITE" id="PS50109">
    <property type="entry name" value="HIS_KIN"/>
    <property type="match status" value="1"/>
</dbReference>
<dbReference type="GO" id="GO:0009881">
    <property type="term" value="F:photoreceptor activity"/>
    <property type="evidence" value="ECO:0007669"/>
    <property type="project" value="UniProtKB-KW"/>
</dbReference>
<evidence type="ECO:0000256" key="7">
    <source>
        <dbReference type="ARBA" id="ARBA00022777"/>
    </source>
</evidence>
<protein>
    <recommendedName>
        <fullName evidence="3">histidine kinase</fullName>
        <ecNumber evidence="3">2.7.13.3</ecNumber>
    </recommendedName>
</protein>
<dbReference type="InterPro" id="IPR005467">
    <property type="entry name" value="His_kinase_dom"/>
</dbReference>
<keyword evidence="12" id="KW-0547">Nucleotide-binding</keyword>
<name>A0A9X2JGA5_9BACT</name>
<keyword evidence="8" id="KW-0157">Chromophore</keyword>
<evidence type="ECO:0000259" key="10">
    <source>
        <dbReference type="PROSITE" id="PS50046"/>
    </source>
</evidence>
<dbReference type="SUPFAM" id="SSF55874">
    <property type="entry name" value="ATPase domain of HSP90 chaperone/DNA topoisomerase II/histidine kinase"/>
    <property type="match status" value="1"/>
</dbReference>
<dbReference type="SUPFAM" id="SSF47384">
    <property type="entry name" value="Homodimeric domain of signal transducing histidine kinase"/>
    <property type="match status" value="1"/>
</dbReference>
<dbReference type="PANTHER" id="PTHR42878:SF15">
    <property type="entry name" value="BACTERIOPHYTOCHROME"/>
    <property type="match status" value="1"/>
</dbReference>
<keyword evidence="7" id="KW-0418">Kinase</keyword>
<dbReference type="Gene3D" id="3.30.450.20">
    <property type="entry name" value="PAS domain"/>
    <property type="match status" value="1"/>
</dbReference>
<keyword evidence="6" id="KW-0808">Transferase</keyword>
<evidence type="ECO:0000313" key="13">
    <source>
        <dbReference type="Proteomes" id="UP001155241"/>
    </source>
</evidence>
<dbReference type="GO" id="GO:0000155">
    <property type="term" value="F:phosphorelay sensor kinase activity"/>
    <property type="evidence" value="ECO:0007669"/>
    <property type="project" value="InterPro"/>
</dbReference>
<dbReference type="Gene3D" id="1.10.287.130">
    <property type="match status" value="1"/>
</dbReference>
<dbReference type="AlphaFoldDB" id="A0A9X2JGA5"/>
<evidence type="ECO:0000256" key="8">
    <source>
        <dbReference type="ARBA" id="ARBA00022991"/>
    </source>
</evidence>
<dbReference type="Pfam" id="PF08446">
    <property type="entry name" value="PAS_2"/>
    <property type="match status" value="1"/>
</dbReference>
<keyword evidence="4" id="KW-0600">Photoreceptor protein</keyword>
<keyword evidence="5" id="KW-0716">Sensory transduction</keyword>
<dbReference type="InterPro" id="IPR003594">
    <property type="entry name" value="HATPase_dom"/>
</dbReference>
<reference evidence="12" key="1">
    <citation type="submission" date="2022-06" db="EMBL/GenBank/DDBJ databases">
        <title>Aeoliella straminimaris, a novel planctomycete from sediments.</title>
        <authorList>
            <person name="Vitorino I.R."/>
            <person name="Lage O.M."/>
        </authorList>
    </citation>
    <scope>NUCLEOTIDE SEQUENCE</scope>
    <source>
        <strain evidence="12">ICT_H6.2</strain>
    </source>
</reference>
<dbReference type="Gene3D" id="3.30.450.270">
    <property type="match status" value="1"/>
</dbReference>
<dbReference type="EC" id="2.7.13.3" evidence="3"/>
<dbReference type="SUPFAM" id="SSF55785">
    <property type="entry name" value="PYP-like sensor domain (PAS domain)"/>
    <property type="match status" value="1"/>
</dbReference>
<dbReference type="EMBL" id="JAMXLR010000036">
    <property type="protein sequence ID" value="MCO6044172.1"/>
    <property type="molecule type" value="Genomic_DNA"/>
</dbReference>
<comment type="caution">
    <text evidence="12">The sequence shown here is derived from an EMBL/GenBank/DDBJ whole genome shotgun (WGS) entry which is preliminary data.</text>
</comment>
<evidence type="ECO:0000256" key="9">
    <source>
        <dbReference type="ARBA" id="ARBA00023170"/>
    </source>
</evidence>
<dbReference type="InterPro" id="IPR043150">
    <property type="entry name" value="Phytochrome_PHY_sf"/>
</dbReference>
<dbReference type="Gene3D" id="3.30.450.40">
    <property type="match status" value="1"/>
</dbReference>
<dbReference type="Pfam" id="PF00512">
    <property type="entry name" value="HisKA"/>
    <property type="match status" value="1"/>
</dbReference>
<organism evidence="12 13">
    <name type="scientific">Aeoliella straminimaris</name>
    <dbReference type="NCBI Taxonomy" id="2954799"/>
    <lineage>
        <taxon>Bacteria</taxon>
        <taxon>Pseudomonadati</taxon>
        <taxon>Planctomycetota</taxon>
        <taxon>Planctomycetia</taxon>
        <taxon>Pirellulales</taxon>
        <taxon>Lacipirellulaceae</taxon>
        <taxon>Aeoliella</taxon>
    </lineage>
</organism>
<evidence type="ECO:0000259" key="11">
    <source>
        <dbReference type="PROSITE" id="PS50109"/>
    </source>
</evidence>
<keyword evidence="9" id="KW-0675">Receptor</keyword>
<feature type="domain" description="Histidine kinase" evidence="11">
    <location>
        <begin position="528"/>
        <end position="751"/>
    </location>
</feature>
<dbReference type="PANTHER" id="PTHR42878">
    <property type="entry name" value="TWO-COMPONENT HISTIDINE KINASE"/>
    <property type="match status" value="1"/>
</dbReference>
<dbReference type="InterPro" id="IPR003661">
    <property type="entry name" value="HisK_dim/P_dom"/>
</dbReference>
<evidence type="ECO:0000256" key="5">
    <source>
        <dbReference type="ARBA" id="ARBA00022606"/>
    </source>
</evidence>
<evidence type="ECO:0000256" key="6">
    <source>
        <dbReference type="ARBA" id="ARBA00022679"/>
    </source>
</evidence>
<dbReference type="InterPro" id="IPR013515">
    <property type="entry name" value="Phytochrome_cen-reg"/>
</dbReference>
<dbReference type="InterPro" id="IPR035965">
    <property type="entry name" value="PAS-like_dom_sf"/>
</dbReference>
<dbReference type="InterPro" id="IPR016132">
    <property type="entry name" value="Phyto_chromo_attachment"/>
</dbReference>
<dbReference type="Pfam" id="PF00360">
    <property type="entry name" value="PHY"/>
    <property type="match status" value="1"/>
</dbReference>
<dbReference type="Pfam" id="PF02518">
    <property type="entry name" value="HATPase_c"/>
    <property type="match status" value="1"/>
</dbReference>
<evidence type="ECO:0000256" key="1">
    <source>
        <dbReference type="ARBA" id="ARBA00000085"/>
    </source>
</evidence>
<feature type="domain" description="Phytochrome chromophore attachment site" evidence="10">
    <location>
        <begin position="148"/>
        <end position="306"/>
    </location>
</feature>
<evidence type="ECO:0000256" key="2">
    <source>
        <dbReference type="ARBA" id="ARBA00006402"/>
    </source>
</evidence>
<dbReference type="SMART" id="SM00387">
    <property type="entry name" value="HATPase_c"/>
    <property type="match status" value="1"/>
</dbReference>
<dbReference type="GO" id="GO:0007234">
    <property type="term" value="P:osmosensory signaling via phosphorelay pathway"/>
    <property type="evidence" value="ECO:0007669"/>
    <property type="project" value="TreeGrafter"/>
</dbReference>
<dbReference type="PROSITE" id="PS50046">
    <property type="entry name" value="PHYTOCHROME_2"/>
    <property type="match status" value="1"/>
</dbReference>
<sequence length="752" mass="83193">MSEITNMEVDLTNCDREPIHLAGAIQSHGCLLAFDSASLQLQHWSANAAEWTGIQPSPGTPLDAYFAAESSEQLRAVIREPHPLTHPMRLTLSNAAKEQRMSAIAHCYQGLLIVEFESTRTTEDRAQTLFSLPLLMARANHRLQACRTTTQLHSEIARQVRRISGFDRVMVYQFLDDGHGAVVGEDVDARFEPFLGLHYPATDVPAQARRLYLLNTVRSIADVNSHNVPMEPPLTPATGEPLDLSFCHFRAVSPIHIEYLQNMGVAASMSISIVAAGELWGLIACHHYSPRALSFEQRSACEVLGVMASSYLLTREQQAKNDLIASRQKLYAGVLNTIAESPSVHQGIEMAAQRMQKLVAADGVAMLWGEEVGIWGHSVSPDGVRQIVAQAQAGGVWSTNSLAESLPEVDLGDSGVCGCLLMPIQPDEGQYLMFFRREYAHEVSWAGDPHKPATQTEEGVRLSPRQSFALWKENVTGRSRQWSEADTEMATELRGGVIELLGRRAAELTRLNQELSRLNADLDSFAYAASHDLREPLRGVRQIVYFLRQELAEDNNQKAEPRLVALERQVARMSELIDGLLRLSRAGRGDLEVVPFTLEEVAREAYEMVVEPPHRETVVLQVDPAVTLRGDYICVRELLLNLTSNALKYNDNPKKTIEVGIAEPPGQGSKKPSQSVPVYYVRDNGIGIANEHLEEVFQIFRRLHAPDQYGGGSGAGLAIVKKVVERHGGRVWLESQVGTGTTVFFTLSPLQL</sequence>
<comment type="similarity">
    <text evidence="2">In the N-terminal section; belongs to the phytochrome family.</text>
</comment>
<comment type="catalytic activity">
    <reaction evidence="1">
        <text>ATP + protein L-histidine = ADP + protein N-phospho-L-histidine.</text>
        <dbReference type="EC" id="2.7.13.3"/>
    </reaction>
</comment>
<keyword evidence="13" id="KW-1185">Reference proteome</keyword>
<dbReference type="Pfam" id="PF01590">
    <property type="entry name" value="GAF"/>
    <property type="match status" value="1"/>
</dbReference>
<gene>
    <name evidence="12" type="ORF">NG895_09655</name>
</gene>
<dbReference type="GO" id="GO:0000156">
    <property type="term" value="F:phosphorelay response regulator activity"/>
    <property type="evidence" value="ECO:0007669"/>
    <property type="project" value="TreeGrafter"/>
</dbReference>
<dbReference type="InterPro" id="IPR001294">
    <property type="entry name" value="Phytochrome"/>
</dbReference>
<dbReference type="InterPro" id="IPR050351">
    <property type="entry name" value="BphY/WalK/GraS-like"/>
</dbReference>
<dbReference type="InterPro" id="IPR029016">
    <property type="entry name" value="GAF-like_dom_sf"/>
</dbReference>
<dbReference type="SUPFAM" id="SSF55781">
    <property type="entry name" value="GAF domain-like"/>
    <property type="match status" value="2"/>
</dbReference>
<evidence type="ECO:0000256" key="4">
    <source>
        <dbReference type="ARBA" id="ARBA00022543"/>
    </source>
</evidence>
<dbReference type="GO" id="GO:0030295">
    <property type="term" value="F:protein kinase activator activity"/>
    <property type="evidence" value="ECO:0007669"/>
    <property type="project" value="TreeGrafter"/>
</dbReference>
<dbReference type="Proteomes" id="UP001155241">
    <property type="component" value="Unassembled WGS sequence"/>
</dbReference>
<evidence type="ECO:0000313" key="12">
    <source>
        <dbReference type="EMBL" id="MCO6044172.1"/>
    </source>
</evidence>
<dbReference type="GO" id="GO:0009584">
    <property type="term" value="P:detection of visible light"/>
    <property type="evidence" value="ECO:0007669"/>
    <property type="project" value="InterPro"/>
</dbReference>
<dbReference type="SMART" id="SM00388">
    <property type="entry name" value="HisKA"/>
    <property type="match status" value="1"/>
</dbReference>
<evidence type="ECO:0000256" key="3">
    <source>
        <dbReference type="ARBA" id="ARBA00012438"/>
    </source>
</evidence>
<dbReference type="GO" id="GO:0005524">
    <property type="term" value="F:ATP binding"/>
    <property type="evidence" value="ECO:0007669"/>
    <property type="project" value="UniProtKB-KW"/>
</dbReference>
<dbReference type="InterPro" id="IPR036097">
    <property type="entry name" value="HisK_dim/P_sf"/>
</dbReference>
<accession>A0A9X2JGA5</accession>
<keyword evidence="12" id="KW-0067">ATP-binding</keyword>
<dbReference type="InterPro" id="IPR036890">
    <property type="entry name" value="HATPase_C_sf"/>
</dbReference>
<proteinExistence type="inferred from homology"/>
<dbReference type="CDD" id="cd00082">
    <property type="entry name" value="HisKA"/>
    <property type="match status" value="1"/>
</dbReference>
<dbReference type="Gene3D" id="3.30.565.10">
    <property type="entry name" value="Histidine kinase-like ATPase, C-terminal domain"/>
    <property type="match status" value="1"/>
</dbReference>
<dbReference type="PRINTS" id="PR01033">
    <property type="entry name" value="PHYTOCHROME"/>
</dbReference>
<dbReference type="InterPro" id="IPR013654">
    <property type="entry name" value="PAS_2"/>
</dbReference>
<dbReference type="GO" id="GO:0006355">
    <property type="term" value="P:regulation of DNA-templated transcription"/>
    <property type="evidence" value="ECO:0007669"/>
    <property type="project" value="InterPro"/>
</dbReference>